<feature type="transmembrane region" description="Helical" evidence="7">
    <location>
        <begin position="145"/>
        <end position="168"/>
    </location>
</feature>
<dbReference type="SUPFAM" id="SSF55785">
    <property type="entry name" value="PYP-like sensor domain (PAS domain)"/>
    <property type="match status" value="1"/>
</dbReference>
<dbReference type="InterPro" id="IPR050736">
    <property type="entry name" value="Sensor_HK_Regulatory"/>
</dbReference>
<dbReference type="Pfam" id="PF00512">
    <property type="entry name" value="HisKA"/>
    <property type="match status" value="1"/>
</dbReference>
<dbReference type="InterPro" id="IPR031621">
    <property type="entry name" value="HisKA_7TM"/>
</dbReference>
<comment type="catalytic activity">
    <reaction evidence="1">
        <text>ATP + protein L-histidine = ADP + protein N-phospho-L-histidine.</text>
        <dbReference type="EC" id="2.7.13.3"/>
    </reaction>
</comment>
<dbReference type="GO" id="GO:0004673">
    <property type="term" value="F:protein histidine kinase activity"/>
    <property type="evidence" value="ECO:0007669"/>
    <property type="project" value="UniProtKB-EC"/>
</dbReference>
<dbReference type="InterPro" id="IPR003594">
    <property type="entry name" value="HATPase_dom"/>
</dbReference>
<comment type="caution">
    <text evidence="9">The sequence shown here is derived from an EMBL/GenBank/DDBJ whole genome shotgun (WGS) entry which is preliminary data.</text>
</comment>
<dbReference type="EC" id="2.7.13.3" evidence="2"/>
<dbReference type="PROSITE" id="PS50109">
    <property type="entry name" value="HIS_KIN"/>
    <property type="match status" value="1"/>
</dbReference>
<keyword evidence="5 9" id="KW-0418">Kinase</keyword>
<keyword evidence="7" id="KW-1133">Transmembrane helix</keyword>
<evidence type="ECO:0000256" key="3">
    <source>
        <dbReference type="ARBA" id="ARBA00022553"/>
    </source>
</evidence>
<dbReference type="GO" id="GO:0000160">
    <property type="term" value="P:phosphorelay signal transduction system"/>
    <property type="evidence" value="ECO:0007669"/>
    <property type="project" value="UniProtKB-KW"/>
</dbReference>
<dbReference type="SMART" id="SM00387">
    <property type="entry name" value="HATPase_c"/>
    <property type="match status" value="1"/>
</dbReference>
<protein>
    <recommendedName>
        <fullName evidence="2">histidine kinase</fullName>
        <ecNumber evidence="2">2.7.13.3</ecNumber>
    </recommendedName>
</protein>
<evidence type="ECO:0000256" key="5">
    <source>
        <dbReference type="ARBA" id="ARBA00022777"/>
    </source>
</evidence>
<dbReference type="InterPro" id="IPR000014">
    <property type="entry name" value="PAS"/>
</dbReference>
<gene>
    <name evidence="9" type="ORF">ACFSBL_06760</name>
</gene>
<dbReference type="Gene3D" id="3.30.450.20">
    <property type="entry name" value="PAS domain"/>
    <property type="match status" value="1"/>
</dbReference>
<dbReference type="InterPro" id="IPR036890">
    <property type="entry name" value="HATPase_C_sf"/>
</dbReference>
<evidence type="ECO:0000256" key="7">
    <source>
        <dbReference type="SAM" id="Phobius"/>
    </source>
</evidence>
<dbReference type="InterPro" id="IPR004358">
    <property type="entry name" value="Sig_transdc_His_kin-like_C"/>
</dbReference>
<dbReference type="RefSeq" id="WP_256399111.1">
    <property type="nucleotide sequence ID" value="NZ_JANHJR010000001.1"/>
</dbReference>
<organism evidence="9 10">
    <name type="scientific">Haloarchaeobius litoreus</name>
    <dbReference type="NCBI Taxonomy" id="755306"/>
    <lineage>
        <taxon>Archaea</taxon>
        <taxon>Methanobacteriati</taxon>
        <taxon>Methanobacteriota</taxon>
        <taxon>Stenosarchaea group</taxon>
        <taxon>Halobacteria</taxon>
        <taxon>Halobacteriales</taxon>
        <taxon>Halorubellaceae</taxon>
        <taxon>Haloarchaeobius</taxon>
    </lineage>
</organism>
<reference evidence="9 10" key="1">
    <citation type="journal article" date="2019" name="Int. J. Syst. Evol. Microbiol.">
        <title>The Global Catalogue of Microorganisms (GCM) 10K type strain sequencing project: providing services to taxonomists for standard genome sequencing and annotation.</title>
        <authorList>
            <consortium name="The Broad Institute Genomics Platform"/>
            <consortium name="The Broad Institute Genome Sequencing Center for Infectious Disease"/>
            <person name="Wu L."/>
            <person name="Ma J."/>
        </authorList>
    </citation>
    <scope>NUCLEOTIDE SEQUENCE [LARGE SCALE GENOMIC DNA]</scope>
    <source>
        <strain evidence="9 10">CGMCC 1.10390</strain>
    </source>
</reference>
<dbReference type="Gene3D" id="1.10.287.130">
    <property type="match status" value="1"/>
</dbReference>
<dbReference type="SUPFAM" id="SSF55874">
    <property type="entry name" value="ATPase domain of HSP90 chaperone/DNA topoisomerase II/histidine kinase"/>
    <property type="match status" value="1"/>
</dbReference>
<dbReference type="Pfam" id="PF02518">
    <property type="entry name" value="HATPase_c"/>
    <property type="match status" value="1"/>
</dbReference>
<dbReference type="InterPro" id="IPR036097">
    <property type="entry name" value="HisK_dim/P_sf"/>
</dbReference>
<dbReference type="EMBL" id="JBHUDO010000002">
    <property type="protein sequence ID" value="MFD1645376.1"/>
    <property type="molecule type" value="Genomic_DNA"/>
</dbReference>
<dbReference type="Pfam" id="PF13188">
    <property type="entry name" value="PAS_8"/>
    <property type="match status" value="1"/>
</dbReference>
<keyword evidence="7" id="KW-0812">Transmembrane</keyword>
<dbReference type="SUPFAM" id="SSF47384">
    <property type="entry name" value="Homodimeric domain of signal transducing histidine kinase"/>
    <property type="match status" value="1"/>
</dbReference>
<feature type="transmembrane region" description="Helical" evidence="7">
    <location>
        <begin position="100"/>
        <end position="118"/>
    </location>
</feature>
<keyword evidence="6" id="KW-0902">Two-component regulatory system</keyword>
<feature type="transmembrane region" description="Helical" evidence="7">
    <location>
        <begin position="180"/>
        <end position="199"/>
    </location>
</feature>
<accession>A0ABD6DKN5</accession>
<feature type="domain" description="Histidine kinase" evidence="8">
    <location>
        <begin position="355"/>
        <end position="549"/>
    </location>
</feature>
<feature type="transmembrane region" description="Helical" evidence="7">
    <location>
        <begin position="66"/>
        <end position="88"/>
    </location>
</feature>
<keyword evidence="7" id="KW-0472">Membrane</keyword>
<evidence type="ECO:0000313" key="10">
    <source>
        <dbReference type="Proteomes" id="UP001597034"/>
    </source>
</evidence>
<evidence type="ECO:0000259" key="8">
    <source>
        <dbReference type="PROSITE" id="PS50109"/>
    </source>
</evidence>
<name>A0ABD6DKN5_9EURY</name>
<dbReference type="PANTHER" id="PTHR43711">
    <property type="entry name" value="TWO-COMPONENT HISTIDINE KINASE"/>
    <property type="match status" value="1"/>
</dbReference>
<evidence type="ECO:0000256" key="2">
    <source>
        <dbReference type="ARBA" id="ARBA00012438"/>
    </source>
</evidence>
<evidence type="ECO:0000313" key="9">
    <source>
        <dbReference type="EMBL" id="MFD1645376.1"/>
    </source>
</evidence>
<dbReference type="PANTHER" id="PTHR43711:SF1">
    <property type="entry name" value="HISTIDINE KINASE 1"/>
    <property type="match status" value="1"/>
</dbReference>
<dbReference type="CDD" id="cd00082">
    <property type="entry name" value="HisKA"/>
    <property type="match status" value="1"/>
</dbReference>
<dbReference type="Gene3D" id="3.30.565.10">
    <property type="entry name" value="Histidine kinase-like ATPase, C-terminal domain"/>
    <property type="match status" value="1"/>
</dbReference>
<evidence type="ECO:0000256" key="6">
    <source>
        <dbReference type="ARBA" id="ARBA00023012"/>
    </source>
</evidence>
<dbReference type="SMART" id="SM00388">
    <property type="entry name" value="HisKA"/>
    <property type="match status" value="1"/>
</dbReference>
<evidence type="ECO:0000256" key="1">
    <source>
        <dbReference type="ARBA" id="ARBA00000085"/>
    </source>
</evidence>
<dbReference type="Pfam" id="PF16927">
    <property type="entry name" value="HisKA_7TM"/>
    <property type="match status" value="1"/>
</dbReference>
<dbReference type="PRINTS" id="PR00344">
    <property type="entry name" value="BCTRLSENSOR"/>
</dbReference>
<dbReference type="CDD" id="cd00130">
    <property type="entry name" value="PAS"/>
    <property type="match status" value="1"/>
</dbReference>
<keyword evidence="10" id="KW-1185">Reference proteome</keyword>
<sequence>MNRLLVAHVASMLFSAVVAVTIAVIVRRRDDATRGGRWFVVSLLGIAFWTTTQAASTVAASEAASVAWLKLTFVGSAVAGVALLLFTLSYTGRDHLVTPGLVGALAVEPLVALGLVFTTERHGLVHESIGLDPATGRLLVVEHAAWFYVHLAYMSVLLAVTTALLLQLSYRARNLYRGQAVAILVALVLPWAGTFVDGILSPRFTVTEPSFALSVVALWVGLFRYDLVEVPPVARSQVLETLSEGVLVVNERGQLIDSNPAAERLLDIDETVVGEPVAEALSAHPALRCAVEAETPPEEPVSVETGDGRSYVEVERADLGSRAGAVSLLQDVTDRIEHERELERQNERLDQFARVVSHDLRNPLNVADGYVELLADHVDDEEGTAYIEEVRTSHERMDRIVEDVLALARDGEAVDDPSPVPVESVVTDAWAQVDTADATLVCDLDRTVSGDRSQLQRSFENLFRNAVEHGGRSVTVTVDAIDDGDGFFVADDGHGIPPEEREQVVESGYSSSDSGTGLGLSIVDSVVRAHGWTLTVGESDAGGARFEVRNVEFVAPTAERAT</sequence>
<feature type="transmembrane region" description="Helical" evidence="7">
    <location>
        <begin position="38"/>
        <end position="60"/>
    </location>
</feature>
<keyword evidence="4" id="KW-0808">Transferase</keyword>
<dbReference type="CDD" id="cd00075">
    <property type="entry name" value="HATPase"/>
    <property type="match status" value="1"/>
</dbReference>
<dbReference type="InterPro" id="IPR005467">
    <property type="entry name" value="His_kinase_dom"/>
</dbReference>
<keyword evidence="3" id="KW-0597">Phosphoprotein</keyword>
<dbReference type="InterPro" id="IPR035965">
    <property type="entry name" value="PAS-like_dom_sf"/>
</dbReference>
<dbReference type="InterPro" id="IPR003661">
    <property type="entry name" value="HisK_dim/P_dom"/>
</dbReference>
<proteinExistence type="predicted"/>
<evidence type="ECO:0000256" key="4">
    <source>
        <dbReference type="ARBA" id="ARBA00022679"/>
    </source>
</evidence>
<feature type="transmembrane region" description="Helical" evidence="7">
    <location>
        <begin position="6"/>
        <end position="26"/>
    </location>
</feature>
<dbReference type="AlphaFoldDB" id="A0ABD6DKN5"/>
<dbReference type="Proteomes" id="UP001597034">
    <property type="component" value="Unassembled WGS sequence"/>
</dbReference>